<dbReference type="AlphaFoldDB" id="A0AAV5LK94"/>
<dbReference type="Proteomes" id="UP001054252">
    <property type="component" value="Unassembled WGS sequence"/>
</dbReference>
<dbReference type="InterPro" id="IPR012442">
    <property type="entry name" value="DUF1645_plant"/>
</dbReference>
<keyword evidence="3" id="KW-1185">Reference proteome</keyword>
<comment type="caution">
    <text evidence="2">The sequence shown here is derived from an EMBL/GenBank/DDBJ whole genome shotgun (WGS) entry which is preliminary data.</text>
</comment>
<dbReference type="Pfam" id="PF07816">
    <property type="entry name" value="DUF1645"/>
    <property type="match status" value="1"/>
</dbReference>
<feature type="compositionally biased region" description="Polar residues" evidence="1">
    <location>
        <begin position="152"/>
        <end position="162"/>
    </location>
</feature>
<feature type="region of interest" description="Disordered" evidence="1">
    <location>
        <begin position="152"/>
        <end position="171"/>
    </location>
</feature>
<sequence>MEDTVVTQLPEDQSYLPSFCPSFNCYSSGKLVDVAGRVTLECNREDPGVFSAELLLDELNGGGGGGGGDDFEFVSVCVDHGASTSFPIFNRDLLLDVDERNQDRESEDGDDVAPLLAPLRNLFLEDQDPSSSSSSEADELEGVSPGTYCVWTPNSEVESSPSRCRKSKSTGSVSKRWPRLRDFLRRSNSESKDTSVVFLNHSPNSATKNREEKAAEKKSSSQAKVNGAEKLSAHELFYLRNKALKEGNRRRSFLPYRQDLVGLFANASGLGNTLPPF</sequence>
<feature type="region of interest" description="Disordered" evidence="1">
    <location>
        <begin position="194"/>
        <end position="226"/>
    </location>
</feature>
<accession>A0AAV5LK94</accession>
<dbReference type="PANTHER" id="PTHR33095">
    <property type="entry name" value="OS07G0619500 PROTEIN"/>
    <property type="match status" value="1"/>
</dbReference>
<feature type="region of interest" description="Disordered" evidence="1">
    <location>
        <begin position="125"/>
        <end position="145"/>
    </location>
</feature>
<dbReference type="PANTHER" id="PTHR33095:SF101">
    <property type="entry name" value="DUF1645 DOMAIN-CONTAINING PROTEIN"/>
    <property type="match status" value="1"/>
</dbReference>
<dbReference type="EMBL" id="BPVZ01000121">
    <property type="protein sequence ID" value="GKV37299.1"/>
    <property type="molecule type" value="Genomic_DNA"/>
</dbReference>
<proteinExistence type="predicted"/>
<evidence type="ECO:0000256" key="1">
    <source>
        <dbReference type="SAM" id="MobiDB-lite"/>
    </source>
</evidence>
<evidence type="ECO:0000313" key="3">
    <source>
        <dbReference type="Proteomes" id="UP001054252"/>
    </source>
</evidence>
<organism evidence="2 3">
    <name type="scientific">Rubroshorea leprosula</name>
    <dbReference type="NCBI Taxonomy" id="152421"/>
    <lineage>
        <taxon>Eukaryota</taxon>
        <taxon>Viridiplantae</taxon>
        <taxon>Streptophyta</taxon>
        <taxon>Embryophyta</taxon>
        <taxon>Tracheophyta</taxon>
        <taxon>Spermatophyta</taxon>
        <taxon>Magnoliopsida</taxon>
        <taxon>eudicotyledons</taxon>
        <taxon>Gunneridae</taxon>
        <taxon>Pentapetalae</taxon>
        <taxon>rosids</taxon>
        <taxon>malvids</taxon>
        <taxon>Malvales</taxon>
        <taxon>Dipterocarpaceae</taxon>
        <taxon>Rubroshorea</taxon>
    </lineage>
</organism>
<name>A0AAV5LK94_9ROSI</name>
<reference evidence="2 3" key="1">
    <citation type="journal article" date="2021" name="Commun. Biol.">
        <title>The genome of Shorea leprosula (Dipterocarpaceae) highlights the ecological relevance of drought in aseasonal tropical rainforests.</title>
        <authorList>
            <person name="Ng K.K.S."/>
            <person name="Kobayashi M.J."/>
            <person name="Fawcett J.A."/>
            <person name="Hatakeyama M."/>
            <person name="Paape T."/>
            <person name="Ng C.H."/>
            <person name="Ang C.C."/>
            <person name="Tnah L.H."/>
            <person name="Lee C.T."/>
            <person name="Nishiyama T."/>
            <person name="Sese J."/>
            <person name="O'Brien M.J."/>
            <person name="Copetti D."/>
            <person name="Mohd Noor M.I."/>
            <person name="Ong R.C."/>
            <person name="Putra M."/>
            <person name="Sireger I.Z."/>
            <person name="Indrioko S."/>
            <person name="Kosugi Y."/>
            <person name="Izuno A."/>
            <person name="Isagi Y."/>
            <person name="Lee S.L."/>
            <person name="Shimizu K.K."/>
        </authorList>
    </citation>
    <scope>NUCLEOTIDE SEQUENCE [LARGE SCALE GENOMIC DNA]</scope>
    <source>
        <strain evidence="2">214</strain>
    </source>
</reference>
<feature type="compositionally biased region" description="Basic and acidic residues" evidence="1">
    <location>
        <begin position="208"/>
        <end position="219"/>
    </location>
</feature>
<evidence type="ECO:0000313" key="2">
    <source>
        <dbReference type="EMBL" id="GKV37299.1"/>
    </source>
</evidence>
<protein>
    <submittedName>
        <fullName evidence="2">Uncharacterized protein</fullName>
    </submittedName>
</protein>
<gene>
    <name evidence="2" type="ORF">SLEP1_g45342</name>
</gene>